<feature type="compositionally biased region" description="Acidic residues" evidence="1">
    <location>
        <begin position="112"/>
        <end position="122"/>
    </location>
</feature>
<dbReference type="Pfam" id="PF13449">
    <property type="entry name" value="Phytase-like"/>
    <property type="match status" value="1"/>
</dbReference>
<evidence type="ECO:0000259" key="3">
    <source>
        <dbReference type="Pfam" id="PF13449"/>
    </source>
</evidence>
<feature type="region of interest" description="Disordered" evidence="1">
    <location>
        <begin position="162"/>
        <end position="187"/>
    </location>
</feature>
<feature type="region of interest" description="Disordered" evidence="1">
    <location>
        <begin position="97"/>
        <end position="122"/>
    </location>
</feature>
<accession>A0A9D1RSD7</accession>
<evidence type="ECO:0000256" key="2">
    <source>
        <dbReference type="SAM" id="SignalP"/>
    </source>
</evidence>
<protein>
    <submittedName>
        <fullName evidence="4">Esterase-like activity of phytase family protein</fullName>
    </submittedName>
</protein>
<feature type="region of interest" description="Disordered" evidence="1">
    <location>
        <begin position="38"/>
        <end position="74"/>
    </location>
</feature>
<evidence type="ECO:0000256" key="1">
    <source>
        <dbReference type="SAM" id="MobiDB-lite"/>
    </source>
</evidence>
<gene>
    <name evidence="4" type="ORF">H9870_09380</name>
</gene>
<feature type="compositionally biased region" description="Low complexity" evidence="1">
    <location>
        <begin position="38"/>
        <end position="53"/>
    </location>
</feature>
<feature type="chain" id="PRO_5038745194" evidence="2">
    <location>
        <begin position="36"/>
        <end position="415"/>
    </location>
</feature>
<dbReference type="Proteomes" id="UP000824190">
    <property type="component" value="Unassembled WGS sequence"/>
</dbReference>
<feature type="compositionally biased region" description="Acidic residues" evidence="1">
    <location>
        <begin position="362"/>
        <end position="371"/>
    </location>
</feature>
<dbReference type="AlphaFoldDB" id="A0A9D1RSD7"/>
<organism evidence="4 5">
    <name type="scientific">Candidatus Corynebacterium avicola</name>
    <dbReference type="NCBI Taxonomy" id="2838527"/>
    <lineage>
        <taxon>Bacteria</taxon>
        <taxon>Bacillati</taxon>
        <taxon>Actinomycetota</taxon>
        <taxon>Actinomycetes</taxon>
        <taxon>Mycobacteriales</taxon>
        <taxon>Corynebacteriaceae</taxon>
        <taxon>Corynebacterium</taxon>
    </lineage>
</organism>
<dbReference type="InterPro" id="IPR027372">
    <property type="entry name" value="Phytase-like_dom"/>
</dbReference>
<reference evidence="4" key="2">
    <citation type="submission" date="2021-04" db="EMBL/GenBank/DDBJ databases">
        <authorList>
            <person name="Gilroy R."/>
        </authorList>
    </citation>
    <scope>NUCLEOTIDE SEQUENCE</scope>
    <source>
        <strain evidence="4">CHK32-1732</strain>
    </source>
</reference>
<comment type="caution">
    <text evidence="4">The sequence shown here is derived from an EMBL/GenBank/DDBJ whole genome shotgun (WGS) entry which is preliminary data.</text>
</comment>
<feature type="region of interest" description="Disordered" evidence="1">
    <location>
        <begin position="361"/>
        <end position="386"/>
    </location>
</feature>
<sequence>MTLRRTSSRSLTRVTALALCTVTAVSTATVTAATADPLGSLSSLLPGSSGSSDGSEEDAPLTLATEPAPQSETWSAEYQGTYDLEDADIDEATSEDFKEVPVGGLSGLDATQDTDDDGDTDEAAGRYLALSDDRGEEGPARAYPLDLTLGDSGVDDATVGAPITLTDEDGEPYKETTVDPESIRSTDGGGFLWTSEGDRAQELDAGITQADKNGRAQISYQTPDYHHVGDGVGVRENAAYEGLTLTDDEKQAAVLTEGPLTQDSYNRLTFYDTTTGEPVREVAYQLDPADENADGRGATEILAAGEDSYLTLERGYIEGVGTKAVLYRVTLDGATDVLGREDLDEGSEVTPVHKERLLDLSSLEDAEDEEVAGGNPDNVESLAWGPEGELLIGTDDNFSDSQRSLIHTVTLGAKD</sequence>
<reference evidence="4" key="1">
    <citation type="journal article" date="2021" name="PeerJ">
        <title>Extensive microbial diversity within the chicken gut microbiome revealed by metagenomics and culture.</title>
        <authorList>
            <person name="Gilroy R."/>
            <person name="Ravi A."/>
            <person name="Getino M."/>
            <person name="Pursley I."/>
            <person name="Horton D.L."/>
            <person name="Alikhan N.F."/>
            <person name="Baker D."/>
            <person name="Gharbi K."/>
            <person name="Hall N."/>
            <person name="Watson M."/>
            <person name="Adriaenssens E.M."/>
            <person name="Foster-Nyarko E."/>
            <person name="Jarju S."/>
            <person name="Secka A."/>
            <person name="Antonio M."/>
            <person name="Oren A."/>
            <person name="Chaudhuri R.R."/>
            <person name="La Ragione R."/>
            <person name="Hildebrand F."/>
            <person name="Pallen M.J."/>
        </authorList>
    </citation>
    <scope>NUCLEOTIDE SEQUENCE</scope>
    <source>
        <strain evidence="4">CHK32-1732</strain>
    </source>
</reference>
<feature type="compositionally biased region" description="Basic and acidic residues" evidence="1">
    <location>
        <begin position="171"/>
        <end position="184"/>
    </location>
</feature>
<name>A0A9D1RSD7_9CORY</name>
<evidence type="ECO:0000313" key="4">
    <source>
        <dbReference type="EMBL" id="HIW91856.1"/>
    </source>
</evidence>
<proteinExistence type="predicted"/>
<evidence type="ECO:0000313" key="5">
    <source>
        <dbReference type="Proteomes" id="UP000824190"/>
    </source>
</evidence>
<keyword evidence="2" id="KW-0732">Signal</keyword>
<feature type="signal peptide" evidence="2">
    <location>
        <begin position="1"/>
        <end position="35"/>
    </location>
</feature>
<dbReference type="EMBL" id="DXGC01000077">
    <property type="protein sequence ID" value="HIW91856.1"/>
    <property type="molecule type" value="Genomic_DNA"/>
</dbReference>
<feature type="domain" description="Phytase-like" evidence="3">
    <location>
        <begin position="101"/>
        <end position="398"/>
    </location>
</feature>